<evidence type="ECO:0000313" key="2">
    <source>
        <dbReference type="Proteomes" id="UP000548476"/>
    </source>
</evidence>
<sequence length="41" mass="4137">MITFAVAVALTAAGHDLQTVAATTVVLLGAGVSAARRLRSR</sequence>
<dbReference type="EMBL" id="JACHGT010000009">
    <property type="protein sequence ID" value="MBB6036557.1"/>
    <property type="molecule type" value="Genomic_DNA"/>
</dbReference>
<keyword evidence="2" id="KW-1185">Reference proteome</keyword>
<protein>
    <submittedName>
        <fullName evidence="1">Uncharacterized protein</fullName>
    </submittedName>
</protein>
<accession>A0A841FTB4</accession>
<name>A0A841FTB4_9ACTN</name>
<dbReference type="AlphaFoldDB" id="A0A841FTB4"/>
<proteinExistence type="predicted"/>
<organism evidence="1 2">
    <name type="scientific">Phytomonospora endophytica</name>
    <dbReference type="NCBI Taxonomy" id="714109"/>
    <lineage>
        <taxon>Bacteria</taxon>
        <taxon>Bacillati</taxon>
        <taxon>Actinomycetota</taxon>
        <taxon>Actinomycetes</taxon>
        <taxon>Micromonosporales</taxon>
        <taxon>Micromonosporaceae</taxon>
        <taxon>Phytomonospora</taxon>
    </lineage>
</organism>
<dbReference type="RefSeq" id="WP_260337313.1">
    <property type="nucleotide sequence ID" value="NZ_BONT01000030.1"/>
</dbReference>
<reference evidence="1 2" key="1">
    <citation type="submission" date="2020-08" db="EMBL/GenBank/DDBJ databases">
        <title>Genomic Encyclopedia of Type Strains, Phase IV (KMG-IV): sequencing the most valuable type-strain genomes for metagenomic binning, comparative biology and taxonomic classification.</title>
        <authorList>
            <person name="Goeker M."/>
        </authorList>
    </citation>
    <scope>NUCLEOTIDE SEQUENCE [LARGE SCALE GENOMIC DNA]</scope>
    <source>
        <strain evidence="1 2">YIM 65646</strain>
    </source>
</reference>
<gene>
    <name evidence="1" type="ORF">HNR73_004428</name>
</gene>
<evidence type="ECO:0000313" key="1">
    <source>
        <dbReference type="EMBL" id="MBB6036557.1"/>
    </source>
</evidence>
<comment type="caution">
    <text evidence="1">The sequence shown here is derived from an EMBL/GenBank/DDBJ whole genome shotgun (WGS) entry which is preliminary data.</text>
</comment>
<dbReference type="Proteomes" id="UP000548476">
    <property type="component" value="Unassembled WGS sequence"/>
</dbReference>